<dbReference type="InterPro" id="IPR001932">
    <property type="entry name" value="PPM-type_phosphatase-like_dom"/>
</dbReference>
<dbReference type="SMART" id="SM00332">
    <property type="entry name" value="PP2Cc"/>
    <property type="match status" value="1"/>
</dbReference>
<comment type="caution">
    <text evidence="2">The sequence shown here is derived from an EMBL/GenBank/DDBJ whole genome shotgun (WGS) entry which is preliminary data.</text>
</comment>
<dbReference type="Proteomes" id="UP000751190">
    <property type="component" value="Unassembled WGS sequence"/>
</dbReference>
<evidence type="ECO:0000313" key="2">
    <source>
        <dbReference type="EMBL" id="KAG8459087.1"/>
    </source>
</evidence>
<dbReference type="SUPFAM" id="SSF81606">
    <property type="entry name" value="PP2C-like"/>
    <property type="match status" value="1"/>
</dbReference>
<sequence>MPRPVARAAVPAGPEPPAYYSARFTSAMPALAWTHLGGRARVSKHDSRRPTQVGMQLGSMGSAAASLHTIAIDGQRCPVRSELHSALGIRQLASVSMVGYDAGNREKLNQDDMVGDAAFLDASSGFFAVMDGHGLHGDRCSNFLVRSIPYALREKLHGAPPSVQRAMRSLSTVREKAELDKAIKEVFLATNKALHASPIDTMLSGSTCCALLLLGKQLVTANVGDSRCIAAHFQMRAGRLTLVARALTTDHKPDSPTEKARIISRGGRVEPWAGAGLDDIQRVWLRDEETPGIAMSRSFGDDLAATVGIVAEPEVQFFELSDDLAFVLIASDGVWEFMSDQEVVDSIWLKRQMHGLTFHEAVDAVALESSAKWAENEGIVDDITILALAFMEV</sequence>
<dbReference type="PANTHER" id="PTHR47992">
    <property type="entry name" value="PROTEIN PHOSPHATASE"/>
    <property type="match status" value="1"/>
</dbReference>
<dbReference type="GO" id="GO:0004722">
    <property type="term" value="F:protein serine/threonine phosphatase activity"/>
    <property type="evidence" value="ECO:0007669"/>
    <property type="project" value="InterPro"/>
</dbReference>
<dbReference type="InterPro" id="IPR036457">
    <property type="entry name" value="PPM-type-like_dom_sf"/>
</dbReference>
<dbReference type="InterPro" id="IPR015655">
    <property type="entry name" value="PP2C"/>
</dbReference>
<gene>
    <name evidence="2" type="ORF">KFE25_002494</name>
</gene>
<protein>
    <recommendedName>
        <fullName evidence="1">PPM-type phosphatase domain-containing protein</fullName>
    </recommendedName>
</protein>
<evidence type="ECO:0000259" key="1">
    <source>
        <dbReference type="PROSITE" id="PS51746"/>
    </source>
</evidence>
<dbReference type="Pfam" id="PF00481">
    <property type="entry name" value="PP2C"/>
    <property type="match status" value="1"/>
</dbReference>
<dbReference type="CDD" id="cd00143">
    <property type="entry name" value="PP2Cc"/>
    <property type="match status" value="1"/>
</dbReference>
<evidence type="ECO:0000313" key="3">
    <source>
        <dbReference type="Proteomes" id="UP000751190"/>
    </source>
</evidence>
<accession>A0A8J5X9J5</accession>
<organism evidence="2 3">
    <name type="scientific">Diacronema lutheri</name>
    <name type="common">Unicellular marine alga</name>
    <name type="synonym">Monochrysis lutheri</name>
    <dbReference type="NCBI Taxonomy" id="2081491"/>
    <lineage>
        <taxon>Eukaryota</taxon>
        <taxon>Haptista</taxon>
        <taxon>Haptophyta</taxon>
        <taxon>Pavlovophyceae</taxon>
        <taxon>Pavlovales</taxon>
        <taxon>Pavlovaceae</taxon>
        <taxon>Diacronema</taxon>
    </lineage>
</organism>
<dbReference type="PROSITE" id="PS51746">
    <property type="entry name" value="PPM_2"/>
    <property type="match status" value="1"/>
</dbReference>
<dbReference type="Gene3D" id="3.60.40.10">
    <property type="entry name" value="PPM-type phosphatase domain"/>
    <property type="match status" value="1"/>
</dbReference>
<dbReference type="AlphaFoldDB" id="A0A8J5X9J5"/>
<dbReference type="OrthoDB" id="10264738at2759"/>
<keyword evidence="3" id="KW-1185">Reference proteome</keyword>
<dbReference type="EMBL" id="JAGTXO010000044">
    <property type="protein sequence ID" value="KAG8459087.1"/>
    <property type="molecule type" value="Genomic_DNA"/>
</dbReference>
<proteinExistence type="predicted"/>
<reference evidence="2" key="1">
    <citation type="submission" date="2021-05" db="EMBL/GenBank/DDBJ databases">
        <title>The genome of the haptophyte Pavlova lutheri (Diacronema luteri, Pavlovales) - a model for lipid biosynthesis in eukaryotic algae.</title>
        <authorList>
            <person name="Hulatt C.J."/>
            <person name="Posewitz M.C."/>
        </authorList>
    </citation>
    <scope>NUCLEOTIDE SEQUENCE</scope>
    <source>
        <strain evidence="2">NIVA-4/92</strain>
    </source>
</reference>
<feature type="domain" description="PPM-type phosphatase" evidence="1">
    <location>
        <begin position="101"/>
        <end position="390"/>
    </location>
</feature>
<dbReference type="OMA" id="HNFRLEY"/>
<name>A0A8J5X9J5_DIALT</name>